<organism evidence="3 4">
    <name type="scientific">Eutypa lata (strain UCR-EL1)</name>
    <name type="common">Grapevine dieback disease fungus</name>
    <name type="synonym">Eutypa armeniacae</name>
    <dbReference type="NCBI Taxonomy" id="1287681"/>
    <lineage>
        <taxon>Eukaryota</taxon>
        <taxon>Fungi</taxon>
        <taxon>Dikarya</taxon>
        <taxon>Ascomycota</taxon>
        <taxon>Pezizomycotina</taxon>
        <taxon>Sordariomycetes</taxon>
        <taxon>Xylariomycetidae</taxon>
        <taxon>Xylariales</taxon>
        <taxon>Diatrypaceae</taxon>
        <taxon>Eutypa</taxon>
    </lineage>
</organism>
<protein>
    <submittedName>
        <fullName evidence="3">Putative elongator complex protein</fullName>
    </submittedName>
</protein>
<dbReference type="Proteomes" id="UP000012174">
    <property type="component" value="Unassembled WGS sequence"/>
</dbReference>
<dbReference type="EMBL" id="KB706180">
    <property type="protein sequence ID" value="EMR68806.1"/>
    <property type="molecule type" value="Genomic_DNA"/>
</dbReference>
<keyword evidence="4" id="KW-1185">Reference proteome</keyword>
<dbReference type="Pfam" id="PF23936">
    <property type="entry name" value="HB_ELP1"/>
    <property type="match status" value="1"/>
</dbReference>
<feature type="compositionally biased region" description="Gly residues" evidence="1">
    <location>
        <begin position="70"/>
        <end position="80"/>
    </location>
</feature>
<dbReference type="GO" id="GO:0000049">
    <property type="term" value="F:tRNA binding"/>
    <property type="evidence" value="ECO:0007669"/>
    <property type="project" value="TreeGrafter"/>
</dbReference>
<dbReference type="OrthoDB" id="40048at2759"/>
<dbReference type="HOGENOM" id="CLU_081352_0_0_1"/>
<dbReference type="KEGG" id="ela:UCREL1_4174"/>
<feature type="region of interest" description="Disordered" evidence="1">
    <location>
        <begin position="178"/>
        <end position="210"/>
    </location>
</feature>
<reference evidence="4" key="1">
    <citation type="journal article" date="2013" name="Genome Announc.">
        <title>Draft genome sequence of the grapevine dieback fungus Eutypa lata UCR-EL1.</title>
        <authorList>
            <person name="Blanco-Ulate B."/>
            <person name="Rolshausen P.E."/>
            <person name="Cantu D."/>
        </authorList>
    </citation>
    <scope>NUCLEOTIDE SEQUENCE [LARGE SCALE GENOMIC DNA]</scope>
    <source>
        <strain evidence="4">UCR-EL1</strain>
    </source>
</reference>
<dbReference type="eggNOG" id="KOG1920">
    <property type="taxonomic scope" value="Eukaryota"/>
</dbReference>
<feature type="domain" description="ELP1 three-helical bundle" evidence="2">
    <location>
        <begin position="68"/>
        <end position="164"/>
    </location>
</feature>
<evidence type="ECO:0000313" key="3">
    <source>
        <dbReference type="EMBL" id="EMR68806.1"/>
    </source>
</evidence>
<name>M7TFS9_EUTLA</name>
<dbReference type="GO" id="GO:0002926">
    <property type="term" value="P:tRNA wobble base 5-methoxycarbonylmethyl-2-thiouridinylation"/>
    <property type="evidence" value="ECO:0007669"/>
    <property type="project" value="TreeGrafter"/>
</dbReference>
<dbReference type="InterPro" id="IPR056169">
    <property type="entry name" value="HB_ELP1"/>
</dbReference>
<evidence type="ECO:0000313" key="4">
    <source>
        <dbReference type="Proteomes" id="UP000012174"/>
    </source>
</evidence>
<dbReference type="STRING" id="1287681.M7TFS9"/>
<proteinExistence type="predicted"/>
<evidence type="ECO:0000259" key="2">
    <source>
        <dbReference type="Pfam" id="PF23936"/>
    </source>
</evidence>
<dbReference type="AlphaFoldDB" id="M7TFS9"/>
<evidence type="ECO:0000256" key="1">
    <source>
        <dbReference type="SAM" id="MobiDB-lite"/>
    </source>
</evidence>
<dbReference type="OMA" id="NANEQAG"/>
<dbReference type="PANTHER" id="PTHR12747">
    <property type="entry name" value="ELONGATOR COMPLEX PROTEIN 1"/>
    <property type="match status" value="1"/>
</dbReference>
<dbReference type="UniPathway" id="UPA00988"/>
<dbReference type="GO" id="GO:0005829">
    <property type="term" value="C:cytosol"/>
    <property type="evidence" value="ECO:0007669"/>
    <property type="project" value="TreeGrafter"/>
</dbReference>
<sequence>MRSASPRCAAQLRAQVPRIAELRRRAAEDPLGFYEGEQRAGDDAIPDDVSIAASSRVSTSASLFTRYTGKGTGGSVGTAGTGVSRATSKNRRREEKKRARGRKGTVYEEEYLVNSVRRLVERVSGSGSGGNAVDEVQRLAFGLVRRGMFERARAVEALAAEVVDACRVAVAEVFGGGGESTSVSSSAGGGGGGEAGEEQQRGWTPKGADGVLHEAMEAKWRTQEAPVVKGLERLSLLGS</sequence>
<dbReference type="InterPro" id="IPR006849">
    <property type="entry name" value="Elp1"/>
</dbReference>
<gene>
    <name evidence="3" type="ORF">UCREL1_4174</name>
</gene>
<dbReference type="PANTHER" id="PTHR12747:SF0">
    <property type="entry name" value="ELONGATOR COMPLEX PROTEIN 1"/>
    <property type="match status" value="1"/>
</dbReference>
<accession>M7TFS9</accession>
<feature type="region of interest" description="Disordered" evidence="1">
    <location>
        <begin position="70"/>
        <end position="102"/>
    </location>
</feature>
<dbReference type="GO" id="GO:0033588">
    <property type="term" value="C:elongator holoenzyme complex"/>
    <property type="evidence" value="ECO:0007669"/>
    <property type="project" value="InterPro"/>
</dbReference>